<dbReference type="PANTHER" id="PTHR35908">
    <property type="entry name" value="HYPOTHETICAL FUSION PROTEIN"/>
    <property type="match status" value="1"/>
</dbReference>
<organism evidence="2 3">
    <name type="scientific">Candidatus Ruania gallistercoris</name>
    <dbReference type="NCBI Taxonomy" id="2838746"/>
    <lineage>
        <taxon>Bacteria</taxon>
        <taxon>Bacillati</taxon>
        <taxon>Actinomycetota</taxon>
        <taxon>Actinomycetes</taxon>
        <taxon>Micrococcales</taxon>
        <taxon>Ruaniaceae</taxon>
        <taxon>Ruania</taxon>
    </lineage>
</organism>
<dbReference type="InterPro" id="IPR037523">
    <property type="entry name" value="VOC_core"/>
</dbReference>
<dbReference type="Gene3D" id="3.10.180.10">
    <property type="entry name" value="2,3-Dihydroxybiphenyl 1,2-Dioxygenase, domain 1"/>
    <property type="match status" value="2"/>
</dbReference>
<gene>
    <name evidence="2" type="ORF">H9815_01860</name>
</gene>
<evidence type="ECO:0000313" key="3">
    <source>
        <dbReference type="Proteomes" id="UP000824037"/>
    </source>
</evidence>
<dbReference type="CDD" id="cd06587">
    <property type="entry name" value="VOC"/>
    <property type="match status" value="1"/>
</dbReference>
<dbReference type="Proteomes" id="UP000824037">
    <property type="component" value="Unassembled WGS sequence"/>
</dbReference>
<dbReference type="Pfam" id="PF18029">
    <property type="entry name" value="Glyoxalase_6"/>
    <property type="match status" value="2"/>
</dbReference>
<proteinExistence type="predicted"/>
<name>A0A9D2EBY0_9MICO</name>
<protein>
    <submittedName>
        <fullName evidence="2">VOC family protein</fullName>
    </submittedName>
</protein>
<reference evidence="2" key="1">
    <citation type="journal article" date="2021" name="PeerJ">
        <title>Extensive microbial diversity within the chicken gut microbiome revealed by metagenomics and culture.</title>
        <authorList>
            <person name="Gilroy R."/>
            <person name="Ravi A."/>
            <person name="Getino M."/>
            <person name="Pursley I."/>
            <person name="Horton D.L."/>
            <person name="Alikhan N.F."/>
            <person name="Baker D."/>
            <person name="Gharbi K."/>
            <person name="Hall N."/>
            <person name="Watson M."/>
            <person name="Adriaenssens E.M."/>
            <person name="Foster-Nyarko E."/>
            <person name="Jarju S."/>
            <person name="Secka A."/>
            <person name="Antonio M."/>
            <person name="Oren A."/>
            <person name="Chaudhuri R.R."/>
            <person name="La Ragione R."/>
            <person name="Hildebrand F."/>
            <person name="Pallen M.J."/>
        </authorList>
    </citation>
    <scope>NUCLEOTIDE SEQUENCE</scope>
    <source>
        <strain evidence="2">ChiGjej4B4-7305</strain>
    </source>
</reference>
<comment type="caution">
    <text evidence="2">The sequence shown here is derived from an EMBL/GenBank/DDBJ whole genome shotgun (WGS) entry which is preliminary data.</text>
</comment>
<reference evidence="2" key="2">
    <citation type="submission" date="2021-04" db="EMBL/GenBank/DDBJ databases">
        <authorList>
            <person name="Gilroy R."/>
        </authorList>
    </citation>
    <scope>NUCLEOTIDE SEQUENCE</scope>
    <source>
        <strain evidence="2">ChiGjej4B4-7305</strain>
    </source>
</reference>
<dbReference type="EMBL" id="DXBY01000037">
    <property type="protein sequence ID" value="HIZ34496.1"/>
    <property type="molecule type" value="Genomic_DNA"/>
</dbReference>
<dbReference type="InterPro" id="IPR041581">
    <property type="entry name" value="Glyoxalase_6"/>
</dbReference>
<dbReference type="SUPFAM" id="SSF54593">
    <property type="entry name" value="Glyoxalase/Bleomycin resistance protein/Dihydroxybiphenyl dioxygenase"/>
    <property type="match status" value="2"/>
</dbReference>
<evidence type="ECO:0000259" key="1">
    <source>
        <dbReference type="PROSITE" id="PS51819"/>
    </source>
</evidence>
<feature type="domain" description="VOC" evidence="1">
    <location>
        <begin position="123"/>
        <end position="233"/>
    </location>
</feature>
<dbReference type="AlphaFoldDB" id="A0A9D2EBY0"/>
<dbReference type="PANTHER" id="PTHR35908:SF1">
    <property type="entry name" value="CONSERVED PROTEIN"/>
    <property type="match status" value="1"/>
</dbReference>
<dbReference type="PROSITE" id="PS51819">
    <property type="entry name" value="VOC"/>
    <property type="match status" value="1"/>
</dbReference>
<dbReference type="InterPro" id="IPR029068">
    <property type="entry name" value="Glyas_Bleomycin-R_OHBP_Dase"/>
</dbReference>
<evidence type="ECO:0000313" key="2">
    <source>
        <dbReference type="EMBL" id="HIZ34496.1"/>
    </source>
</evidence>
<accession>A0A9D2EBY0</accession>
<sequence length="234" mass="25491">MPSLDSIVIDARDPAELAGFWSVALDAPVTFQGTYGTRLSLPGQFELFLDFVPVPERLERPHRLHLDLYGGAERDAVVRELTELGAVPVDIGQGEVPWVVLADPEDFAFCVLPGQEAGVETGSIMAVTIEADNKDAAYAFWRDAAGWLPGAHEYTLQHPSGTGPLLAFFDPAEPSRGKSPMHLDLRVTPEEDYDAVLRDLLARGATRAEHDWGELPWTVLIDPGGNECCLLSAD</sequence>